<keyword evidence="10" id="KW-1185">Reference proteome</keyword>
<organism evidence="9 10">
    <name type="scientific">Senna tora</name>
    <dbReference type="NCBI Taxonomy" id="362788"/>
    <lineage>
        <taxon>Eukaryota</taxon>
        <taxon>Viridiplantae</taxon>
        <taxon>Streptophyta</taxon>
        <taxon>Embryophyta</taxon>
        <taxon>Tracheophyta</taxon>
        <taxon>Spermatophyta</taxon>
        <taxon>Magnoliopsida</taxon>
        <taxon>eudicotyledons</taxon>
        <taxon>Gunneridae</taxon>
        <taxon>Pentapetalae</taxon>
        <taxon>rosids</taxon>
        <taxon>fabids</taxon>
        <taxon>Fabales</taxon>
        <taxon>Fabaceae</taxon>
        <taxon>Caesalpinioideae</taxon>
        <taxon>Cassia clade</taxon>
        <taxon>Senna</taxon>
    </lineage>
</organism>
<evidence type="ECO:0000313" key="10">
    <source>
        <dbReference type="Proteomes" id="UP000634136"/>
    </source>
</evidence>
<evidence type="ECO:0000256" key="7">
    <source>
        <dbReference type="SAM" id="Coils"/>
    </source>
</evidence>
<dbReference type="Proteomes" id="UP000634136">
    <property type="component" value="Unassembled WGS sequence"/>
</dbReference>
<name>A0A834T6I3_9FABA</name>
<feature type="coiled-coil region" evidence="7">
    <location>
        <begin position="76"/>
        <end position="110"/>
    </location>
</feature>
<dbReference type="InterPro" id="IPR037212">
    <property type="entry name" value="Med7/Med21-like"/>
</dbReference>
<sequence>MHVAAPLLRDAPPNWISPNYPEPPAPATEAAANLSEQPKQMSTALIKAAKQFDVLVAALPISQGDEKPSSIGLLNYRLKNAIGQELQKQLEAAEKELNQVQELFSENIRKLFELEET</sequence>
<evidence type="ECO:0000256" key="1">
    <source>
        <dbReference type="ARBA" id="ARBA00004123"/>
    </source>
</evidence>
<feature type="region of interest" description="Disordered" evidence="8">
    <location>
        <begin position="1"/>
        <end position="29"/>
    </location>
</feature>
<evidence type="ECO:0000313" key="9">
    <source>
        <dbReference type="EMBL" id="KAF7815955.1"/>
    </source>
</evidence>
<dbReference type="PANTHER" id="PTHR13381:SF0">
    <property type="entry name" value="MEDIATOR OF RNA POLYMERASE II TRANSCRIPTION SUBUNIT 21"/>
    <property type="match status" value="1"/>
</dbReference>
<comment type="caution">
    <text evidence="9">The sequence shown here is derived from an EMBL/GenBank/DDBJ whole genome shotgun (WGS) entry which is preliminary data.</text>
</comment>
<protein>
    <recommendedName>
        <fullName evidence="6">Mediator of RNA polymerase II transcription subunit 21</fullName>
    </recommendedName>
</protein>
<reference evidence="9" key="1">
    <citation type="submission" date="2020-09" db="EMBL/GenBank/DDBJ databases">
        <title>Genome-Enabled Discovery of Anthraquinone Biosynthesis in Senna tora.</title>
        <authorList>
            <person name="Kang S.-H."/>
            <person name="Pandey R.P."/>
            <person name="Lee C.-M."/>
            <person name="Sim J.-S."/>
            <person name="Jeong J.-T."/>
            <person name="Choi B.-S."/>
            <person name="Jung M."/>
            <person name="Ginzburg D."/>
            <person name="Zhao K."/>
            <person name="Won S.Y."/>
            <person name="Oh T.-J."/>
            <person name="Yu Y."/>
            <person name="Kim N.-H."/>
            <person name="Lee O.R."/>
            <person name="Lee T.-H."/>
            <person name="Bashyal P."/>
            <person name="Kim T.-S."/>
            <person name="Lee W.-H."/>
            <person name="Kawkins C."/>
            <person name="Kim C.-K."/>
            <person name="Kim J.S."/>
            <person name="Ahn B.O."/>
            <person name="Rhee S.Y."/>
            <person name="Sohng J.K."/>
        </authorList>
    </citation>
    <scope>NUCLEOTIDE SEQUENCE</scope>
    <source>
        <tissue evidence="9">Leaf</tissue>
    </source>
</reference>
<keyword evidence="4 6" id="KW-0804">Transcription</keyword>
<dbReference type="OrthoDB" id="2018967at2759"/>
<dbReference type="EMBL" id="JAAIUW010000009">
    <property type="protein sequence ID" value="KAF7815955.1"/>
    <property type="molecule type" value="Genomic_DNA"/>
</dbReference>
<dbReference type="GO" id="GO:0016592">
    <property type="term" value="C:mediator complex"/>
    <property type="evidence" value="ECO:0007669"/>
    <property type="project" value="UniProtKB-UniRule"/>
</dbReference>
<evidence type="ECO:0000256" key="8">
    <source>
        <dbReference type="SAM" id="MobiDB-lite"/>
    </source>
</evidence>
<dbReference type="SUPFAM" id="SSF140718">
    <property type="entry name" value="Mediator hinge subcomplex-like"/>
    <property type="match status" value="1"/>
</dbReference>
<accession>A0A834T6I3</accession>
<comment type="similarity">
    <text evidence="6">Belongs to the Mediator complex subunit 21 family.</text>
</comment>
<keyword evidence="5 6" id="KW-0539">Nucleus</keyword>
<keyword evidence="2 6" id="KW-0805">Transcription regulation</keyword>
<comment type="subcellular location">
    <subcellularLocation>
        <location evidence="1 6">Nucleus</location>
    </subcellularLocation>
</comment>
<proteinExistence type="inferred from homology"/>
<evidence type="ECO:0000256" key="5">
    <source>
        <dbReference type="ARBA" id="ARBA00023242"/>
    </source>
</evidence>
<evidence type="ECO:0000256" key="3">
    <source>
        <dbReference type="ARBA" id="ARBA00023159"/>
    </source>
</evidence>
<comment type="function">
    <text evidence="6">Component of the Mediator complex, a coactivator involved in the regulated transcription of nearly all RNA polymerase II-dependent genes. Mediator functions as a bridge to convey information from gene-specific regulatory proteins to the basal RNA polymerase II transcription machinery. Mediator is recruited to promoters by direct interactions with regulatory proteins and serves as a scaffold for the assembly of a functional preinitiation complex with RNA polymerase II and the general transcription factors.</text>
</comment>
<gene>
    <name evidence="9" type="ORF">G2W53_029924</name>
</gene>
<dbReference type="AlphaFoldDB" id="A0A834T6I3"/>
<comment type="subunit">
    <text evidence="6">Component of the Mediator complex.</text>
</comment>
<keyword evidence="7" id="KW-0175">Coiled coil</keyword>
<dbReference type="GO" id="GO:0003712">
    <property type="term" value="F:transcription coregulator activity"/>
    <property type="evidence" value="ECO:0007669"/>
    <property type="project" value="TreeGrafter"/>
</dbReference>
<dbReference type="InterPro" id="IPR021384">
    <property type="entry name" value="Mediator_Med21"/>
</dbReference>
<keyword evidence="3 6" id="KW-0010">Activator</keyword>
<dbReference type="GO" id="GO:0006357">
    <property type="term" value="P:regulation of transcription by RNA polymerase II"/>
    <property type="evidence" value="ECO:0007669"/>
    <property type="project" value="TreeGrafter"/>
</dbReference>
<evidence type="ECO:0000256" key="2">
    <source>
        <dbReference type="ARBA" id="ARBA00023015"/>
    </source>
</evidence>
<evidence type="ECO:0000256" key="6">
    <source>
        <dbReference type="RuleBase" id="RU366036"/>
    </source>
</evidence>
<evidence type="ECO:0000256" key="4">
    <source>
        <dbReference type="ARBA" id="ARBA00023163"/>
    </source>
</evidence>
<dbReference type="PANTHER" id="PTHR13381">
    <property type="entry name" value="RNA POLYMERASE II HOLOENZYME COMPONENT SRB7"/>
    <property type="match status" value="1"/>
</dbReference>
<dbReference type="Gene3D" id="6.10.280.10">
    <property type="entry name" value="Mediator complex, subunit Med21"/>
    <property type="match status" value="1"/>
</dbReference>